<evidence type="ECO:0008006" key="4">
    <source>
        <dbReference type="Google" id="ProtNLM"/>
    </source>
</evidence>
<dbReference type="OMA" id="NEREYIF"/>
<evidence type="ECO:0000256" key="1">
    <source>
        <dbReference type="SAM" id="MobiDB-lite"/>
    </source>
</evidence>
<dbReference type="PANTHER" id="PTHR46579">
    <property type="entry name" value="F5/8 TYPE C DOMAIN-CONTAINING PROTEIN-RELATED"/>
    <property type="match status" value="1"/>
</dbReference>
<feature type="compositionally biased region" description="Acidic residues" evidence="1">
    <location>
        <begin position="87"/>
        <end position="103"/>
    </location>
</feature>
<proteinExistence type="predicted"/>
<feature type="compositionally biased region" description="Low complexity" evidence="1">
    <location>
        <begin position="44"/>
        <end position="55"/>
    </location>
</feature>
<dbReference type="VEuPathDB" id="VectorBase:HLOH_053613"/>
<evidence type="ECO:0000313" key="3">
    <source>
        <dbReference type="Proteomes" id="UP000821853"/>
    </source>
</evidence>
<organism evidence="2 3">
    <name type="scientific">Haemaphysalis longicornis</name>
    <name type="common">Bush tick</name>
    <dbReference type="NCBI Taxonomy" id="44386"/>
    <lineage>
        <taxon>Eukaryota</taxon>
        <taxon>Metazoa</taxon>
        <taxon>Ecdysozoa</taxon>
        <taxon>Arthropoda</taxon>
        <taxon>Chelicerata</taxon>
        <taxon>Arachnida</taxon>
        <taxon>Acari</taxon>
        <taxon>Parasitiformes</taxon>
        <taxon>Ixodida</taxon>
        <taxon>Ixodoidea</taxon>
        <taxon>Ixodidae</taxon>
        <taxon>Haemaphysalinae</taxon>
        <taxon>Haemaphysalis</taxon>
    </lineage>
</organism>
<accession>A0A9J6GIS9</accession>
<dbReference type="PANTHER" id="PTHR46579:SF1">
    <property type="entry name" value="F5_8 TYPE C DOMAIN-CONTAINING PROTEIN"/>
    <property type="match status" value="1"/>
</dbReference>
<dbReference type="Proteomes" id="UP000821853">
    <property type="component" value="Chromosome 5"/>
</dbReference>
<reference evidence="2 3" key="1">
    <citation type="journal article" date="2020" name="Cell">
        <title>Large-Scale Comparative Analyses of Tick Genomes Elucidate Their Genetic Diversity and Vector Capacities.</title>
        <authorList>
            <consortium name="Tick Genome and Microbiome Consortium (TIGMIC)"/>
            <person name="Jia N."/>
            <person name="Wang J."/>
            <person name="Shi W."/>
            <person name="Du L."/>
            <person name="Sun Y."/>
            <person name="Zhan W."/>
            <person name="Jiang J.F."/>
            <person name="Wang Q."/>
            <person name="Zhang B."/>
            <person name="Ji P."/>
            <person name="Bell-Sakyi L."/>
            <person name="Cui X.M."/>
            <person name="Yuan T.T."/>
            <person name="Jiang B.G."/>
            <person name="Yang W.F."/>
            <person name="Lam T.T."/>
            <person name="Chang Q.C."/>
            <person name="Ding S.J."/>
            <person name="Wang X.J."/>
            <person name="Zhu J.G."/>
            <person name="Ruan X.D."/>
            <person name="Zhao L."/>
            <person name="Wei J.T."/>
            <person name="Ye R.Z."/>
            <person name="Que T.C."/>
            <person name="Du C.H."/>
            <person name="Zhou Y.H."/>
            <person name="Cheng J.X."/>
            <person name="Dai P.F."/>
            <person name="Guo W.B."/>
            <person name="Han X.H."/>
            <person name="Huang E.J."/>
            <person name="Li L.F."/>
            <person name="Wei W."/>
            <person name="Gao Y.C."/>
            <person name="Liu J.Z."/>
            <person name="Shao H.Z."/>
            <person name="Wang X."/>
            <person name="Wang C.C."/>
            <person name="Yang T.C."/>
            <person name="Huo Q.B."/>
            <person name="Li W."/>
            <person name="Chen H.Y."/>
            <person name="Chen S.E."/>
            <person name="Zhou L.G."/>
            <person name="Ni X.B."/>
            <person name="Tian J.H."/>
            <person name="Sheng Y."/>
            <person name="Liu T."/>
            <person name="Pan Y.S."/>
            <person name="Xia L.Y."/>
            <person name="Li J."/>
            <person name="Zhao F."/>
            <person name="Cao W.C."/>
        </authorList>
    </citation>
    <scope>NUCLEOTIDE SEQUENCE [LARGE SCALE GENOMIC DNA]</scope>
    <source>
        <strain evidence="2">HaeL-2018</strain>
    </source>
</reference>
<evidence type="ECO:0000313" key="2">
    <source>
        <dbReference type="EMBL" id="KAH9375179.1"/>
    </source>
</evidence>
<keyword evidence="3" id="KW-1185">Reference proteome</keyword>
<sequence length="610" mass="67935">MNTDRHKTRKRYLEPDACDEPLPRSTLFELKKTVAARASITHQASNATASPAATSRGAPAPEDGSDEGAGPAGHSDTAPHCNLPSLLEDDEWPGDDLNAENDSETAVGDHNEQQSSTATDAFNCSPFQLEFVKPVGNGTSLSVGDVLVLAMDLAIKHGLTWEAIEDLLKFSNVLLGKHVLPESKYLFRKFCGASPDEMEFYFYCPVCERLLAKSGGSLSERNKVSGTCCGQQHNGRRLMANGNFFVSLPLKKQLANLLEDSTVSCVKYPVGEVFDDRTEDGMLDDMRTAATLNRTISGVKGPSPLIKVAGFDIMWSFRPDYMHSVLLGVSRQLTDMWFSDTGTDYYIGTALAEVDSRLLGQRPHASFNRTPRSLKLRKFWKASEWESWLLYYCLPCLEGILPVQFFSHFALLVSAVYRLLKSHVSMEDIDKSTKDITEFVIMMQYHYGEPEMTSNVHTLLHMPKSVLLHGPLWAISCYEFENNMGNLLKLVSSSNGVPFQILSRILMMNNFQKLLGRASEEVKELCLNREPRHVGTKLLGNPQPPSQDLVNYVEENVAGVELVQEYDRLCVEGCVVHSEQYKPGLKRDSTAVKLKISEMSATSREHTNPC</sequence>
<dbReference type="OrthoDB" id="6509516at2759"/>
<protein>
    <recommendedName>
        <fullName evidence="4">Cr1-8 nvi</fullName>
    </recommendedName>
</protein>
<dbReference type="AlphaFoldDB" id="A0A9J6GIS9"/>
<feature type="region of interest" description="Disordered" evidence="1">
    <location>
        <begin position="41"/>
        <end position="117"/>
    </location>
</feature>
<dbReference type="EMBL" id="JABSTR010000007">
    <property type="protein sequence ID" value="KAH9375179.1"/>
    <property type="molecule type" value="Genomic_DNA"/>
</dbReference>
<name>A0A9J6GIS9_HAELO</name>
<feature type="region of interest" description="Disordered" evidence="1">
    <location>
        <begin position="1"/>
        <end position="24"/>
    </location>
</feature>
<gene>
    <name evidence="2" type="ORF">HPB48_017950</name>
</gene>
<feature type="compositionally biased region" description="Basic residues" evidence="1">
    <location>
        <begin position="1"/>
        <end position="10"/>
    </location>
</feature>
<comment type="caution">
    <text evidence="2">The sequence shown here is derived from an EMBL/GenBank/DDBJ whole genome shotgun (WGS) entry which is preliminary data.</text>
</comment>